<evidence type="ECO:0008006" key="6">
    <source>
        <dbReference type="Google" id="ProtNLM"/>
    </source>
</evidence>
<feature type="binding site" evidence="3">
    <location>
        <position position="159"/>
    </location>
    <ligand>
        <name>substrate</name>
    </ligand>
</feature>
<dbReference type="AlphaFoldDB" id="A0A9Q1QLE8"/>
<feature type="binding site" evidence="3">
    <location>
        <begin position="107"/>
        <end position="114"/>
    </location>
    <ligand>
        <name>substrate</name>
    </ligand>
</feature>
<dbReference type="GO" id="GO:0016791">
    <property type="term" value="F:phosphatase activity"/>
    <property type="evidence" value="ECO:0007669"/>
    <property type="project" value="TreeGrafter"/>
</dbReference>
<dbReference type="CDD" id="cd07067">
    <property type="entry name" value="HP_PGM_like"/>
    <property type="match status" value="1"/>
</dbReference>
<dbReference type="Proteomes" id="UP001153076">
    <property type="component" value="Unassembled WGS sequence"/>
</dbReference>
<keyword evidence="5" id="KW-1185">Reference proteome</keyword>
<protein>
    <recommendedName>
        <fullName evidence="6">Phosphoglycerate mutase</fullName>
    </recommendedName>
</protein>
<gene>
    <name evidence="4" type="ORF">Cgig2_002784</name>
</gene>
<name>A0A9Q1QLE8_9CARY</name>
<evidence type="ECO:0000256" key="3">
    <source>
        <dbReference type="PIRSR" id="PIRSR613078-2"/>
    </source>
</evidence>
<dbReference type="Gene3D" id="3.40.50.1240">
    <property type="entry name" value="Phosphoglycerate mutase-like"/>
    <property type="match status" value="1"/>
</dbReference>
<evidence type="ECO:0000313" key="5">
    <source>
        <dbReference type="Proteomes" id="UP001153076"/>
    </source>
</evidence>
<dbReference type="InterPro" id="IPR050275">
    <property type="entry name" value="PGM_Phosphatase"/>
</dbReference>
<accession>A0A9Q1QLE8</accession>
<dbReference type="OrthoDB" id="354304at2759"/>
<evidence type="ECO:0000256" key="1">
    <source>
        <dbReference type="ARBA" id="ARBA00038362"/>
    </source>
</evidence>
<dbReference type="PANTHER" id="PTHR48100">
    <property type="entry name" value="BROAD-SPECIFICITY PHOSPHATASE YOR283W-RELATED"/>
    <property type="match status" value="1"/>
</dbReference>
<dbReference type="GO" id="GO:0005829">
    <property type="term" value="C:cytosol"/>
    <property type="evidence" value="ECO:0007669"/>
    <property type="project" value="TreeGrafter"/>
</dbReference>
<evidence type="ECO:0000313" key="4">
    <source>
        <dbReference type="EMBL" id="KAJ8446622.1"/>
    </source>
</evidence>
<dbReference type="InterPro" id="IPR029033">
    <property type="entry name" value="His_PPase_superfam"/>
</dbReference>
<dbReference type="InterPro" id="IPR013078">
    <property type="entry name" value="His_Pase_superF_clade-1"/>
</dbReference>
<reference evidence="4" key="1">
    <citation type="submission" date="2022-04" db="EMBL/GenBank/DDBJ databases">
        <title>Carnegiea gigantea Genome sequencing and assembly v2.</title>
        <authorList>
            <person name="Copetti D."/>
            <person name="Sanderson M.J."/>
            <person name="Burquez A."/>
            <person name="Wojciechowski M.F."/>
        </authorList>
    </citation>
    <scope>NUCLEOTIDE SEQUENCE</scope>
    <source>
        <strain evidence="4">SGP5-SGP5p</strain>
        <tissue evidence="4">Aerial part</tissue>
    </source>
</reference>
<comment type="similarity">
    <text evidence="1">Belongs to the phosphoglycerate mutase family.</text>
</comment>
<dbReference type="PANTHER" id="PTHR48100:SF34">
    <property type="entry name" value="PHOSPHOGLYCERATE MUTASE-LIKE PROTEIN 4"/>
    <property type="match status" value="1"/>
</dbReference>
<dbReference type="SMART" id="SM00855">
    <property type="entry name" value="PGAM"/>
    <property type="match status" value="1"/>
</dbReference>
<dbReference type="SUPFAM" id="SSF53254">
    <property type="entry name" value="Phosphoglycerate mutase-like"/>
    <property type="match status" value="1"/>
</dbReference>
<dbReference type="EMBL" id="JAKOGI010000051">
    <property type="protein sequence ID" value="KAJ8446622.1"/>
    <property type="molecule type" value="Genomic_DNA"/>
</dbReference>
<proteinExistence type="inferred from homology"/>
<evidence type="ECO:0000256" key="2">
    <source>
        <dbReference type="PIRSR" id="PIRSR613078-1"/>
    </source>
</evidence>
<comment type="caution">
    <text evidence="4">The sequence shown here is derived from an EMBL/GenBank/DDBJ whole genome shotgun (WGS) entry which is preliminary data.</text>
</comment>
<dbReference type="Pfam" id="PF00300">
    <property type="entry name" value="His_Phos_1"/>
    <property type="match status" value="1"/>
</dbReference>
<feature type="active site" description="Proton donor/acceptor" evidence="2">
    <location>
        <position position="184"/>
    </location>
</feature>
<dbReference type="InterPro" id="IPR001345">
    <property type="entry name" value="PG/BPGM_mutase_AS"/>
</dbReference>
<dbReference type="PROSITE" id="PS00175">
    <property type="entry name" value="PG_MUTASE"/>
    <property type="match status" value="1"/>
</dbReference>
<sequence length="317" mass="34617">MKEIEAMRGIPGSVDQQNRILLWSFLSGLSSTNRLTPRNFPCISKLKVYAITLPVHCTANSFSLLDCLSSMADSDSRVSVRCGGNDVIEGNGSISIEPSCTEIVIVRHGETDWNAFGKMQGQLDVELNEVGRQQALAVADRLSREMTNISAVYSSDLKRALVTAEIIACKCGGLEVIADKDLRERHLGVLQGLVYHDLAKLNRKASEAFRSPRSDQEIPGGGESRDQLYNRCTSALQRIHEKHRGQQVIVVTHGGVIRSLYNRAVPHGPLAKKIMNTSVGIILVSGDRWSVKSWNDISHLTETGFLKSGFGGDASSG</sequence>
<organism evidence="4 5">
    <name type="scientific">Carnegiea gigantea</name>
    <dbReference type="NCBI Taxonomy" id="171969"/>
    <lineage>
        <taxon>Eukaryota</taxon>
        <taxon>Viridiplantae</taxon>
        <taxon>Streptophyta</taxon>
        <taxon>Embryophyta</taxon>
        <taxon>Tracheophyta</taxon>
        <taxon>Spermatophyta</taxon>
        <taxon>Magnoliopsida</taxon>
        <taxon>eudicotyledons</taxon>
        <taxon>Gunneridae</taxon>
        <taxon>Pentapetalae</taxon>
        <taxon>Caryophyllales</taxon>
        <taxon>Cactineae</taxon>
        <taxon>Cactaceae</taxon>
        <taxon>Cactoideae</taxon>
        <taxon>Echinocereeae</taxon>
        <taxon>Carnegiea</taxon>
    </lineage>
</organism>
<feature type="active site" description="Tele-phosphohistidine intermediate" evidence="2">
    <location>
        <position position="108"/>
    </location>
</feature>